<dbReference type="EC" id="2.7.13.3" evidence="2"/>
<dbReference type="SMART" id="SM00091">
    <property type="entry name" value="PAS"/>
    <property type="match status" value="1"/>
</dbReference>
<dbReference type="InterPro" id="IPR001789">
    <property type="entry name" value="Sig_transdc_resp-reg_receiver"/>
</dbReference>
<dbReference type="Pfam" id="PF13426">
    <property type="entry name" value="PAS_9"/>
    <property type="match status" value="1"/>
</dbReference>
<dbReference type="InterPro" id="IPR003594">
    <property type="entry name" value="HATPase_dom"/>
</dbReference>
<evidence type="ECO:0000256" key="5">
    <source>
        <dbReference type="ARBA" id="ARBA00022741"/>
    </source>
</evidence>
<keyword evidence="6" id="KW-0418">Kinase</keyword>
<dbReference type="Pfam" id="PF00072">
    <property type="entry name" value="Response_reg"/>
    <property type="match status" value="1"/>
</dbReference>
<accession>A0ABV9R1W2</accession>
<evidence type="ECO:0000256" key="3">
    <source>
        <dbReference type="ARBA" id="ARBA00022553"/>
    </source>
</evidence>
<dbReference type="InterPro" id="IPR003018">
    <property type="entry name" value="GAF"/>
</dbReference>
<dbReference type="EMBL" id="JBHSHD010000010">
    <property type="protein sequence ID" value="MFC4821779.1"/>
    <property type="molecule type" value="Genomic_DNA"/>
</dbReference>
<keyword evidence="3 9" id="KW-0597">Phosphoprotein</keyword>
<dbReference type="PRINTS" id="PR00344">
    <property type="entry name" value="BCTRLSENSOR"/>
</dbReference>
<dbReference type="InterPro" id="IPR036890">
    <property type="entry name" value="HATPase_C_sf"/>
</dbReference>
<keyword evidence="8" id="KW-0902">Two-component regulatory system</keyword>
<keyword evidence="5" id="KW-0547">Nucleotide-binding</keyword>
<dbReference type="SMART" id="SM00448">
    <property type="entry name" value="REC"/>
    <property type="match status" value="1"/>
</dbReference>
<sequence length="674" mass="72395">MSAADRADLFQALFETAPDAMIVVDREGRIVLANVQAGRLFGYGNADLRGLQVEALLPEALRSAHGAHRERFMANPRVRPMGAGFELVGMRRDGSEFPVEIGLSPIHAGDAPLYAASIRDISETQRARLTLARARYDAFVGQLGRLALESRDYEALLAQLPELVAEALEVEASAIFLSGTQRQDLRARGSVGMPLETLERLPALLQQVNWKAAASGGHRGAIALQDLPASSAGGLQALLAEAGFRDAALLPLFDRREAVGVLLALTGEAQAFDRDKLHFLQSAAHLFTAAMQRNRSEERLAHAQRLEAIGQLTGGVAHDFNNLLTIISGNLQLLEDEEEGREERAPIIQSALRAVRSGAALTRKLLAFARRQRLSPRPIAPAAWLGDVSALLKRTLGETVVVHTRCEEQLPDVFVDPGELDAALVNLALNSRDAMPRGGELGIAVEAHEALAEDAALELEPGRYLSISVADTGIGMAPDVLAHAMEPFFTTKIAGKGSGLGLSMVYGFAKQSGGAMRIESQLGYGTRIVLYLPVAPPAAADAAGPERSALTSGGEKVLVVEDEPEVREIAVAFLRSLGYSSRVAATAEEALDVLRGDRAIELLFSDVVLGSGMTGVDLAHEAQRLRPALRVLLTSGYEHPLLSGDTDANRFDLLRKPYSREEFAAALRSTLDRR</sequence>
<dbReference type="PROSITE" id="PS50112">
    <property type="entry name" value="PAS"/>
    <property type="match status" value="1"/>
</dbReference>
<dbReference type="InterPro" id="IPR004358">
    <property type="entry name" value="Sig_transdc_His_kin-like_C"/>
</dbReference>
<evidence type="ECO:0000259" key="12">
    <source>
        <dbReference type="PROSITE" id="PS50112"/>
    </source>
</evidence>
<dbReference type="Proteomes" id="UP001595886">
    <property type="component" value="Unassembled WGS sequence"/>
</dbReference>
<feature type="domain" description="Histidine kinase" evidence="10">
    <location>
        <begin position="315"/>
        <end position="536"/>
    </location>
</feature>
<protein>
    <recommendedName>
        <fullName evidence="2">histidine kinase</fullName>
        <ecNumber evidence="2">2.7.13.3</ecNumber>
    </recommendedName>
</protein>
<dbReference type="InterPro" id="IPR003661">
    <property type="entry name" value="HisK_dim/P_dom"/>
</dbReference>
<evidence type="ECO:0000256" key="7">
    <source>
        <dbReference type="ARBA" id="ARBA00022840"/>
    </source>
</evidence>
<dbReference type="Gene3D" id="3.30.450.40">
    <property type="match status" value="1"/>
</dbReference>
<dbReference type="InterPro" id="IPR011006">
    <property type="entry name" value="CheY-like_superfamily"/>
</dbReference>
<dbReference type="CDD" id="cd00082">
    <property type="entry name" value="HisKA"/>
    <property type="match status" value="1"/>
</dbReference>
<feature type="domain" description="PAC" evidence="13">
    <location>
        <begin position="83"/>
        <end position="133"/>
    </location>
</feature>
<evidence type="ECO:0000256" key="8">
    <source>
        <dbReference type="ARBA" id="ARBA00023012"/>
    </source>
</evidence>
<keyword evidence="15" id="KW-1185">Reference proteome</keyword>
<dbReference type="SUPFAM" id="SSF55785">
    <property type="entry name" value="PYP-like sensor domain (PAS domain)"/>
    <property type="match status" value="1"/>
</dbReference>
<dbReference type="PROSITE" id="PS50110">
    <property type="entry name" value="RESPONSE_REGULATORY"/>
    <property type="match status" value="1"/>
</dbReference>
<gene>
    <name evidence="14" type="ORF">ACFO6Q_15735</name>
</gene>
<dbReference type="InterPro" id="IPR000700">
    <property type="entry name" value="PAS-assoc_C"/>
</dbReference>
<dbReference type="NCBIfam" id="TIGR00229">
    <property type="entry name" value="sensory_box"/>
    <property type="match status" value="1"/>
</dbReference>
<dbReference type="Pfam" id="PF00512">
    <property type="entry name" value="HisKA"/>
    <property type="match status" value="1"/>
</dbReference>
<evidence type="ECO:0000259" key="11">
    <source>
        <dbReference type="PROSITE" id="PS50110"/>
    </source>
</evidence>
<dbReference type="InterPro" id="IPR005467">
    <property type="entry name" value="His_kinase_dom"/>
</dbReference>
<dbReference type="SUPFAM" id="SSF55781">
    <property type="entry name" value="GAF domain-like"/>
    <property type="match status" value="1"/>
</dbReference>
<dbReference type="SMART" id="SM00065">
    <property type="entry name" value="GAF"/>
    <property type="match status" value="1"/>
</dbReference>
<dbReference type="SUPFAM" id="SSF47384">
    <property type="entry name" value="Homodimeric domain of signal transducing histidine kinase"/>
    <property type="match status" value="1"/>
</dbReference>
<dbReference type="RefSeq" id="WP_380022049.1">
    <property type="nucleotide sequence ID" value="NZ_JBHSHD010000010.1"/>
</dbReference>
<dbReference type="InterPro" id="IPR035965">
    <property type="entry name" value="PAS-like_dom_sf"/>
</dbReference>
<dbReference type="PANTHER" id="PTHR43065">
    <property type="entry name" value="SENSOR HISTIDINE KINASE"/>
    <property type="match status" value="1"/>
</dbReference>
<evidence type="ECO:0000256" key="6">
    <source>
        <dbReference type="ARBA" id="ARBA00022777"/>
    </source>
</evidence>
<dbReference type="Gene3D" id="3.40.50.2300">
    <property type="match status" value="1"/>
</dbReference>
<proteinExistence type="predicted"/>
<dbReference type="SUPFAM" id="SSF55874">
    <property type="entry name" value="ATPase domain of HSP90 chaperone/DNA topoisomerase II/histidine kinase"/>
    <property type="match status" value="1"/>
</dbReference>
<keyword evidence="4" id="KW-0808">Transferase</keyword>
<evidence type="ECO:0000256" key="9">
    <source>
        <dbReference type="PROSITE-ProRule" id="PRU00169"/>
    </source>
</evidence>
<dbReference type="Gene3D" id="3.30.565.10">
    <property type="entry name" value="Histidine kinase-like ATPase, C-terminal domain"/>
    <property type="match status" value="1"/>
</dbReference>
<dbReference type="PROSITE" id="PS50109">
    <property type="entry name" value="HIS_KIN"/>
    <property type="match status" value="1"/>
</dbReference>
<dbReference type="SMART" id="SM00387">
    <property type="entry name" value="HATPase_c"/>
    <property type="match status" value="1"/>
</dbReference>
<dbReference type="CDD" id="cd00130">
    <property type="entry name" value="PAS"/>
    <property type="match status" value="1"/>
</dbReference>
<dbReference type="Pfam" id="PF01590">
    <property type="entry name" value="GAF"/>
    <property type="match status" value="1"/>
</dbReference>
<comment type="caution">
    <text evidence="14">The sequence shown here is derived from an EMBL/GenBank/DDBJ whole genome shotgun (WGS) entry which is preliminary data.</text>
</comment>
<dbReference type="InterPro" id="IPR036097">
    <property type="entry name" value="HisK_dim/P_sf"/>
</dbReference>
<comment type="catalytic activity">
    <reaction evidence="1">
        <text>ATP + protein L-histidine = ADP + protein N-phospho-L-histidine.</text>
        <dbReference type="EC" id="2.7.13.3"/>
    </reaction>
</comment>
<evidence type="ECO:0000313" key="15">
    <source>
        <dbReference type="Proteomes" id="UP001595886"/>
    </source>
</evidence>
<dbReference type="Pfam" id="PF02518">
    <property type="entry name" value="HATPase_c"/>
    <property type="match status" value="1"/>
</dbReference>
<organism evidence="14 15">
    <name type="scientific">Dokdonella ginsengisoli</name>
    <dbReference type="NCBI Taxonomy" id="363846"/>
    <lineage>
        <taxon>Bacteria</taxon>
        <taxon>Pseudomonadati</taxon>
        <taxon>Pseudomonadota</taxon>
        <taxon>Gammaproteobacteria</taxon>
        <taxon>Lysobacterales</taxon>
        <taxon>Rhodanobacteraceae</taxon>
        <taxon>Dokdonella</taxon>
    </lineage>
</organism>
<feature type="domain" description="PAS" evidence="12">
    <location>
        <begin position="6"/>
        <end position="59"/>
    </location>
</feature>
<dbReference type="Gene3D" id="1.10.287.130">
    <property type="match status" value="1"/>
</dbReference>
<dbReference type="SUPFAM" id="SSF52172">
    <property type="entry name" value="CheY-like"/>
    <property type="match status" value="1"/>
</dbReference>
<evidence type="ECO:0000256" key="4">
    <source>
        <dbReference type="ARBA" id="ARBA00022679"/>
    </source>
</evidence>
<dbReference type="SMART" id="SM00388">
    <property type="entry name" value="HisKA"/>
    <property type="match status" value="1"/>
</dbReference>
<dbReference type="Gene3D" id="3.30.450.20">
    <property type="entry name" value="PAS domain"/>
    <property type="match status" value="1"/>
</dbReference>
<dbReference type="PROSITE" id="PS50113">
    <property type="entry name" value="PAC"/>
    <property type="match status" value="1"/>
</dbReference>
<reference evidence="15" key="1">
    <citation type="journal article" date="2019" name="Int. J. Syst. Evol. Microbiol.">
        <title>The Global Catalogue of Microorganisms (GCM) 10K type strain sequencing project: providing services to taxonomists for standard genome sequencing and annotation.</title>
        <authorList>
            <consortium name="The Broad Institute Genomics Platform"/>
            <consortium name="The Broad Institute Genome Sequencing Center for Infectious Disease"/>
            <person name="Wu L."/>
            <person name="Ma J."/>
        </authorList>
    </citation>
    <scope>NUCLEOTIDE SEQUENCE [LARGE SCALE GENOMIC DNA]</scope>
    <source>
        <strain evidence="15">CCUG 30340</strain>
    </source>
</reference>
<evidence type="ECO:0000313" key="14">
    <source>
        <dbReference type="EMBL" id="MFC4821779.1"/>
    </source>
</evidence>
<dbReference type="InterPro" id="IPR000014">
    <property type="entry name" value="PAS"/>
</dbReference>
<feature type="domain" description="Response regulatory" evidence="11">
    <location>
        <begin position="556"/>
        <end position="671"/>
    </location>
</feature>
<name>A0ABV9R1W2_9GAMM</name>
<evidence type="ECO:0000256" key="2">
    <source>
        <dbReference type="ARBA" id="ARBA00012438"/>
    </source>
</evidence>
<evidence type="ECO:0000256" key="1">
    <source>
        <dbReference type="ARBA" id="ARBA00000085"/>
    </source>
</evidence>
<evidence type="ECO:0000259" key="13">
    <source>
        <dbReference type="PROSITE" id="PS50113"/>
    </source>
</evidence>
<keyword evidence="7" id="KW-0067">ATP-binding</keyword>
<evidence type="ECO:0000259" key="10">
    <source>
        <dbReference type="PROSITE" id="PS50109"/>
    </source>
</evidence>
<dbReference type="PANTHER" id="PTHR43065:SF46">
    <property type="entry name" value="C4-DICARBOXYLATE TRANSPORT SENSOR PROTEIN DCTB"/>
    <property type="match status" value="1"/>
</dbReference>
<dbReference type="InterPro" id="IPR029016">
    <property type="entry name" value="GAF-like_dom_sf"/>
</dbReference>
<feature type="modified residue" description="4-aspartylphosphate" evidence="9">
    <location>
        <position position="606"/>
    </location>
</feature>